<protein>
    <submittedName>
        <fullName evidence="3">Carbohydrate-binding family 9-like protein</fullName>
    </submittedName>
</protein>
<gene>
    <name evidence="3" type="ORF">NM125_02235</name>
</gene>
<dbReference type="Proteomes" id="UP001139125">
    <property type="component" value="Unassembled WGS sequence"/>
</dbReference>
<dbReference type="PANTHER" id="PTHR35532:SF5">
    <property type="entry name" value="CARBOHYDRATE-BINDING DOMAIN-CONTAINING PROTEIN"/>
    <property type="match status" value="1"/>
</dbReference>
<reference evidence="3" key="1">
    <citation type="submission" date="2022-06" db="EMBL/GenBank/DDBJ databases">
        <title>Gracilimonas sp. CAU 1638 isolated from sea sediment.</title>
        <authorList>
            <person name="Kim W."/>
        </authorList>
    </citation>
    <scope>NUCLEOTIDE SEQUENCE</scope>
    <source>
        <strain evidence="3">CAU 1638</strain>
    </source>
</reference>
<dbReference type="RefSeq" id="WP_255132426.1">
    <property type="nucleotide sequence ID" value="NZ_JANDBC010000001.1"/>
</dbReference>
<sequence length="358" mass="41372">MKFFISLLLAALWLVGCDSNQAQTNTLELVIPKSYTIHKSPESLTIDGVADEASWELAQWTDPFIDIEGDTNRSPYFDTQVKMLWDEEYLYFFAEMEEEHVWGDITDRDAVIFYNNDFEIFIKPNQFQPYYAEFEVNALGTLWDLFLARPYRRNGPVLDHWDLNGTEIGIDVDGTLNDPSDIDESWSVEMAIPIKPVTAIDRGAQFGAGSMWRINFSRVQWQHQIVNGSYEKKTDDDGNRLPENNWVWTQQSAVDMHRPEHWGYLYFAESPDEEIQKDKLVNEYQLLFQLYRNQLDWKNTNGTFTDDIKDLGGPDFSVNEQPVSASVHLTKLGFELSVINSENTSLTINQDGYIVKSP</sequence>
<dbReference type="GO" id="GO:0030246">
    <property type="term" value="F:carbohydrate binding"/>
    <property type="evidence" value="ECO:0007669"/>
    <property type="project" value="InterPro"/>
</dbReference>
<dbReference type="CDD" id="cd09620">
    <property type="entry name" value="CBM9_like_3"/>
    <property type="match status" value="1"/>
</dbReference>
<feature type="chain" id="PRO_5040848420" evidence="1">
    <location>
        <begin position="23"/>
        <end position="358"/>
    </location>
</feature>
<dbReference type="Pfam" id="PF06452">
    <property type="entry name" value="CBM9_1"/>
    <property type="match status" value="1"/>
</dbReference>
<organism evidence="3 4">
    <name type="scientific">Gracilimonas sediminicola</name>
    <dbReference type="NCBI Taxonomy" id="2952158"/>
    <lineage>
        <taxon>Bacteria</taxon>
        <taxon>Pseudomonadati</taxon>
        <taxon>Balneolota</taxon>
        <taxon>Balneolia</taxon>
        <taxon>Balneolales</taxon>
        <taxon>Balneolaceae</taxon>
        <taxon>Gracilimonas</taxon>
    </lineage>
</organism>
<keyword evidence="1" id="KW-0732">Signal</keyword>
<dbReference type="PANTHER" id="PTHR35532">
    <property type="entry name" value="SIMILAR TO POLYHYDROXYALKANOATE DEPOLYMERASE"/>
    <property type="match status" value="1"/>
</dbReference>
<dbReference type="EMBL" id="JANDBC010000001">
    <property type="protein sequence ID" value="MCP9290396.1"/>
    <property type="molecule type" value="Genomic_DNA"/>
</dbReference>
<comment type="caution">
    <text evidence="3">The sequence shown here is derived from an EMBL/GenBank/DDBJ whole genome shotgun (WGS) entry which is preliminary data.</text>
</comment>
<dbReference type="GO" id="GO:0016052">
    <property type="term" value="P:carbohydrate catabolic process"/>
    <property type="evidence" value="ECO:0007669"/>
    <property type="project" value="InterPro"/>
</dbReference>
<dbReference type="GO" id="GO:0004553">
    <property type="term" value="F:hydrolase activity, hydrolyzing O-glycosyl compounds"/>
    <property type="evidence" value="ECO:0007669"/>
    <property type="project" value="InterPro"/>
</dbReference>
<keyword evidence="4" id="KW-1185">Reference proteome</keyword>
<evidence type="ECO:0000313" key="4">
    <source>
        <dbReference type="Proteomes" id="UP001139125"/>
    </source>
</evidence>
<evidence type="ECO:0000259" key="2">
    <source>
        <dbReference type="Pfam" id="PF06452"/>
    </source>
</evidence>
<dbReference type="PROSITE" id="PS51257">
    <property type="entry name" value="PROKAR_LIPOPROTEIN"/>
    <property type="match status" value="1"/>
</dbReference>
<dbReference type="InterPro" id="IPR010502">
    <property type="entry name" value="Carb-bd_dom_fam9"/>
</dbReference>
<dbReference type="AlphaFoldDB" id="A0A9X2RBQ3"/>
<evidence type="ECO:0000313" key="3">
    <source>
        <dbReference type="EMBL" id="MCP9290396.1"/>
    </source>
</evidence>
<feature type="domain" description="Carbohydrate-binding" evidence="2">
    <location>
        <begin position="46"/>
        <end position="128"/>
    </location>
</feature>
<dbReference type="Gene3D" id="2.60.40.1190">
    <property type="match status" value="1"/>
</dbReference>
<proteinExistence type="predicted"/>
<feature type="signal peptide" evidence="1">
    <location>
        <begin position="1"/>
        <end position="22"/>
    </location>
</feature>
<dbReference type="SUPFAM" id="SSF49344">
    <property type="entry name" value="CBD9-like"/>
    <property type="match status" value="1"/>
</dbReference>
<evidence type="ECO:0000256" key="1">
    <source>
        <dbReference type="SAM" id="SignalP"/>
    </source>
</evidence>
<name>A0A9X2RBQ3_9BACT</name>
<accession>A0A9X2RBQ3</accession>